<keyword evidence="4" id="KW-0963">Cytoplasm</keyword>
<evidence type="ECO:0000313" key="11">
    <source>
        <dbReference type="Proteomes" id="UP000027920"/>
    </source>
</evidence>
<dbReference type="GO" id="GO:0031047">
    <property type="term" value="P:regulatory ncRNA-mediated gene silencing"/>
    <property type="evidence" value="ECO:0007669"/>
    <property type="project" value="InterPro"/>
</dbReference>
<accession>A0A072PNL9</accession>
<dbReference type="CDD" id="cd00175">
    <property type="entry name" value="SNc"/>
    <property type="match status" value="1"/>
</dbReference>
<keyword evidence="5" id="KW-0597">Phosphoprotein</keyword>
<organism evidence="10 11">
    <name type="scientific">Exophiala aquamarina CBS 119918</name>
    <dbReference type="NCBI Taxonomy" id="1182545"/>
    <lineage>
        <taxon>Eukaryota</taxon>
        <taxon>Fungi</taxon>
        <taxon>Dikarya</taxon>
        <taxon>Ascomycota</taxon>
        <taxon>Pezizomycotina</taxon>
        <taxon>Eurotiomycetes</taxon>
        <taxon>Chaetothyriomycetidae</taxon>
        <taxon>Chaetothyriales</taxon>
        <taxon>Herpotrichiellaceae</taxon>
        <taxon>Exophiala</taxon>
    </lineage>
</organism>
<dbReference type="HOGENOM" id="CLU_005966_1_0_1"/>
<evidence type="ECO:0000259" key="9">
    <source>
        <dbReference type="PROSITE" id="PS50830"/>
    </source>
</evidence>
<dbReference type="FunFam" id="2.40.50.90:FF:000010">
    <property type="entry name" value="Ribonuclease"/>
    <property type="match status" value="1"/>
</dbReference>
<keyword evidence="11" id="KW-1185">Reference proteome</keyword>
<evidence type="ECO:0000256" key="3">
    <source>
        <dbReference type="ARBA" id="ARBA00014651"/>
    </source>
</evidence>
<evidence type="ECO:0000256" key="5">
    <source>
        <dbReference type="ARBA" id="ARBA00022553"/>
    </source>
</evidence>
<keyword evidence="6" id="KW-0677">Repeat</keyword>
<dbReference type="GO" id="GO:0004518">
    <property type="term" value="F:nuclease activity"/>
    <property type="evidence" value="ECO:0007669"/>
    <property type="project" value="TreeGrafter"/>
</dbReference>
<dbReference type="SMART" id="SM00333">
    <property type="entry name" value="TUDOR"/>
    <property type="match status" value="1"/>
</dbReference>
<comment type="caution">
    <text evidence="10">The sequence shown here is derived from an EMBL/GenBank/DDBJ whole genome shotgun (WGS) entry which is preliminary data.</text>
</comment>
<dbReference type="GO" id="GO:0005634">
    <property type="term" value="C:nucleus"/>
    <property type="evidence" value="ECO:0007669"/>
    <property type="project" value="TreeGrafter"/>
</dbReference>
<protein>
    <recommendedName>
        <fullName evidence="2">Probable endonuclease LCL3</fullName>
    </recommendedName>
    <alternativeName>
        <fullName evidence="3">Probable endonuclease lcl3</fullName>
    </alternativeName>
</protein>
<evidence type="ECO:0000256" key="1">
    <source>
        <dbReference type="ARBA" id="ARBA00004496"/>
    </source>
</evidence>
<dbReference type="FunFam" id="2.40.50.90:FF:000019">
    <property type="entry name" value="Transcription factor (Snd1/p100), putative"/>
    <property type="match status" value="1"/>
</dbReference>
<evidence type="ECO:0000313" key="10">
    <source>
        <dbReference type="EMBL" id="KEF60933.1"/>
    </source>
</evidence>
<dbReference type="OrthoDB" id="10023235at2759"/>
<dbReference type="InterPro" id="IPR016071">
    <property type="entry name" value="Staphylococal_nuclease_OB-fold"/>
</dbReference>
<dbReference type="PANTHER" id="PTHR12302:SF2">
    <property type="entry name" value="STAPHYLOCOCCAL NUCLEASE DOMAIN-CONTAINING PROTEIN 1"/>
    <property type="match status" value="1"/>
</dbReference>
<dbReference type="InterPro" id="IPR035437">
    <property type="entry name" value="SNase_OB-fold_sf"/>
</dbReference>
<gene>
    <name evidence="10" type="ORF">A1O9_02497</name>
</gene>
<feature type="domain" description="TNase-like" evidence="9">
    <location>
        <begin position="1"/>
        <end position="96"/>
    </location>
</feature>
<dbReference type="Gene3D" id="2.40.50.90">
    <property type="match status" value="5"/>
</dbReference>
<dbReference type="AlphaFoldDB" id="A0A072PNL9"/>
<feature type="domain" description="Tudor" evidence="8">
    <location>
        <begin position="651"/>
        <end position="711"/>
    </location>
</feature>
<dbReference type="InterPro" id="IPR002999">
    <property type="entry name" value="Tudor"/>
</dbReference>
<dbReference type="PIRSF" id="PIRSF017179">
    <property type="entry name" value="RISC-Tudor-SN"/>
    <property type="match status" value="1"/>
</dbReference>
<dbReference type="GO" id="GO:0031332">
    <property type="term" value="C:RNAi effector complex"/>
    <property type="evidence" value="ECO:0007669"/>
    <property type="project" value="InterPro"/>
</dbReference>
<dbReference type="PROSITE" id="PS50830">
    <property type="entry name" value="TNASE_3"/>
    <property type="match status" value="4"/>
</dbReference>
<dbReference type="SUPFAM" id="SSF50199">
    <property type="entry name" value="Staphylococcal nuclease"/>
    <property type="match status" value="5"/>
</dbReference>
<dbReference type="VEuPathDB" id="FungiDB:A1O9_02497"/>
<dbReference type="PROSITE" id="PS50304">
    <property type="entry name" value="TUDOR"/>
    <property type="match status" value="1"/>
</dbReference>
<dbReference type="FunFam" id="2.40.50.90:FF:000030">
    <property type="entry name" value="Transcription factor (Snd1/p100), putative"/>
    <property type="match status" value="1"/>
</dbReference>
<dbReference type="FunFam" id="2.40.50.90:FF:000001">
    <property type="entry name" value="Staphylococcal nuclease domain-containing protein"/>
    <property type="match status" value="1"/>
</dbReference>
<dbReference type="SMART" id="SM00318">
    <property type="entry name" value="SNc"/>
    <property type="match status" value="4"/>
</dbReference>
<comment type="subcellular location">
    <subcellularLocation>
        <location evidence="1">Cytoplasm</location>
    </subcellularLocation>
</comment>
<proteinExistence type="predicted"/>
<dbReference type="Pfam" id="PF00565">
    <property type="entry name" value="SNase"/>
    <property type="match status" value="5"/>
</dbReference>
<dbReference type="GO" id="GO:0006402">
    <property type="term" value="P:mRNA catabolic process"/>
    <property type="evidence" value="ECO:0007669"/>
    <property type="project" value="TreeGrafter"/>
</dbReference>
<dbReference type="InterPro" id="IPR016685">
    <property type="entry name" value="Silence_cplx_Nase-comp_TudorSN"/>
</dbReference>
<dbReference type="PANTHER" id="PTHR12302">
    <property type="entry name" value="EBNA2 BINDING PROTEIN P100"/>
    <property type="match status" value="1"/>
</dbReference>
<name>A0A072PNL9_9EURO</name>
<dbReference type="STRING" id="1182545.A0A072PNL9"/>
<feature type="domain" description="TNase-like" evidence="9">
    <location>
        <begin position="119"/>
        <end position="260"/>
    </location>
</feature>
<dbReference type="GeneID" id="25277439"/>
<reference evidence="10 11" key="1">
    <citation type="submission" date="2013-03" db="EMBL/GenBank/DDBJ databases">
        <title>The Genome Sequence of Exophiala aquamarina CBS 119918.</title>
        <authorList>
            <consortium name="The Broad Institute Genomics Platform"/>
            <person name="Cuomo C."/>
            <person name="de Hoog S."/>
            <person name="Gorbushina A."/>
            <person name="Walker B."/>
            <person name="Young S.K."/>
            <person name="Zeng Q."/>
            <person name="Gargeya S."/>
            <person name="Fitzgerald M."/>
            <person name="Haas B."/>
            <person name="Abouelleil A."/>
            <person name="Allen A.W."/>
            <person name="Alvarado L."/>
            <person name="Arachchi H.M."/>
            <person name="Berlin A.M."/>
            <person name="Chapman S.B."/>
            <person name="Gainer-Dewar J."/>
            <person name="Goldberg J."/>
            <person name="Griggs A."/>
            <person name="Gujja S."/>
            <person name="Hansen M."/>
            <person name="Howarth C."/>
            <person name="Imamovic A."/>
            <person name="Ireland A."/>
            <person name="Larimer J."/>
            <person name="McCowan C."/>
            <person name="Murphy C."/>
            <person name="Pearson M."/>
            <person name="Poon T.W."/>
            <person name="Priest M."/>
            <person name="Roberts A."/>
            <person name="Saif S."/>
            <person name="Shea T."/>
            <person name="Sisk P."/>
            <person name="Sykes S."/>
            <person name="Wortman J."/>
            <person name="Nusbaum C."/>
            <person name="Birren B."/>
        </authorList>
    </citation>
    <scope>NUCLEOTIDE SEQUENCE [LARGE SCALE GENOMIC DNA]</scope>
    <source>
        <strain evidence="10 11">CBS 119918</strain>
    </source>
</reference>
<dbReference type="Pfam" id="PF00567">
    <property type="entry name" value="TUDOR"/>
    <property type="match status" value="1"/>
</dbReference>
<dbReference type="FunFam" id="2.30.30.140:FF:000018">
    <property type="entry name" value="Serine/threonine-protein kinase 31"/>
    <property type="match status" value="1"/>
</dbReference>
<feature type="domain" description="TNase-like" evidence="9">
    <location>
        <begin position="270"/>
        <end position="407"/>
    </location>
</feature>
<evidence type="ECO:0000256" key="7">
    <source>
        <dbReference type="SAM" id="MobiDB-lite"/>
    </source>
</evidence>
<dbReference type="Gene3D" id="2.30.30.140">
    <property type="match status" value="1"/>
</dbReference>
<dbReference type="GO" id="GO:0005829">
    <property type="term" value="C:cytosol"/>
    <property type="evidence" value="ECO:0007669"/>
    <property type="project" value="TreeGrafter"/>
</dbReference>
<evidence type="ECO:0000256" key="6">
    <source>
        <dbReference type="ARBA" id="ARBA00022737"/>
    </source>
</evidence>
<sequence>MQPFAFQSREFIRDLVLGKVIQFQVLYAIPTTKREYGRVKLPNGPDLPDLIVQEGWAKIREDAGKKEDDESALAYLDKLTSLENEAKSDSKGLWAKGGQIENSSEVSDPNALVEKFKGKKIDAIVERVLTGDRLIARILLSSTKHVQTMLVLGGVRAPATKRTTPEGKEVPAEAFGTEAHTFVEERLHQRKVQIELLGVTPQNQLIANVLHPRGNIAKFLLEAGLARSNDQHVTLLGNDMAQFRQAENAAKNARKGVFTGTSASKASGVQDADFTVSRVLNAETVFIRTRSGDERKVTFSSIRQPKPSDPKQSPFGAEAKEFARKRLIGKHVKVSIDGKKPASEGFEEREVATVTVNGKNFALALVEAGYASVIRHRRDDDDRSPEYDALLLAEETAQKDEKGMWSPKPPAAKQYQDYSESLQKAKMEASVLQRQKKVPAVVDFVRSGSRFVVLVPRENAKLTFVLSGIRTPKPARQSGEAAEPFGQEALEFANRRTLQRDVEIDVENTDKVGGFIGTLYVGRENFARALVEEGLAEVHAYSAEQSGNANELFAAEKKAKEARKGMWHDWDPSKEAEAEELPAPTNGMNGDAAEASPRKKDYRDVVVTHVDEAGKLKVQQVGTGTGALTELMNAFKSFHLNKANDQPLPGPPRVGDIVAGKFTVDNEWYRAKVRRVDREGKKVDLTYLDYGNSETVPFSRLRPLSQPQFSTQKLKPQATDAVLSFLQVPTSQQYLRDTVDFIAEQTDGRQLVANVDYVAPDGTLSITLLDPKVSTKIEESINAEVVREGLAMIPTKLKGWERQSAETLSSLGELQEEAKKERRGMWEYGDLTED</sequence>
<dbReference type="RefSeq" id="XP_013263523.1">
    <property type="nucleotide sequence ID" value="XM_013408069.1"/>
</dbReference>
<feature type="region of interest" description="Disordered" evidence="7">
    <location>
        <begin position="567"/>
        <end position="599"/>
    </location>
</feature>
<evidence type="ECO:0000259" key="8">
    <source>
        <dbReference type="PROSITE" id="PS50304"/>
    </source>
</evidence>
<dbReference type="Proteomes" id="UP000027920">
    <property type="component" value="Unassembled WGS sequence"/>
</dbReference>
<evidence type="ECO:0000256" key="4">
    <source>
        <dbReference type="ARBA" id="ARBA00022490"/>
    </source>
</evidence>
<feature type="domain" description="TNase-like" evidence="9">
    <location>
        <begin position="436"/>
        <end position="569"/>
    </location>
</feature>
<dbReference type="EMBL" id="AMGV01000002">
    <property type="protein sequence ID" value="KEF60933.1"/>
    <property type="molecule type" value="Genomic_DNA"/>
</dbReference>
<feature type="region of interest" description="Disordered" evidence="7">
    <location>
        <begin position="297"/>
        <end position="316"/>
    </location>
</feature>
<dbReference type="SUPFAM" id="SSF63748">
    <property type="entry name" value="Tudor/PWWP/MBT"/>
    <property type="match status" value="1"/>
</dbReference>
<feature type="compositionally biased region" description="Basic and acidic residues" evidence="7">
    <location>
        <begin position="567"/>
        <end position="576"/>
    </location>
</feature>
<dbReference type="GO" id="GO:0003723">
    <property type="term" value="F:RNA binding"/>
    <property type="evidence" value="ECO:0007669"/>
    <property type="project" value="TreeGrafter"/>
</dbReference>
<evidence type="ECO:0000256" key="2">
    <source>
        <dbReference type="ARBA" id="ARBA00013404"/>
    </source>
</evidence>